<organism evidence="2 3">
    <name type="scientific">Edaphosphingomonas fennica</name>
    <dbReference type="NCBI Taxonomy" id="114404"/>
    <lineage>
        <taxon>Bacteria</taxon>
        <taxon>Pseudomonadati</taxon>
        <taxon>Pseudomonadota</taxon>
        <taxon>Alphaproteobacteria</taxon>
        <taxon>Sphingomonadales</taxon>
        <taxon>Rhizorhabdaceae</taxon>
        <taxon>Edaphosphingomonas</taxon>
    </lineage>
</organism>
<protein>
    <recommendedName>
        <fullName evidence="4">PRC-barrel domain-containing protein</fullName>
    </recommendedName>
</protein>
<name>A0A2T4HMJ7_9SPHN</name>
<keyword evidence="3" id="KW-1185">Reference proteome</keyword>
<dbReference type="InterPro" id="IPR011033">
    <property type="entry name" value="PRC_barrel-like_sf"/>
</dbReference>
<proteinExistence type="predicted"/>
<dbReference type="AlphaFoldDB" id="A0A2T4HMJ7"/>
<gene>
    <name evidence="2" type="ORF">CV103_18615</name>
</gene>
<dbReference type="RefSeq" id="WP_107395779.1">
    <property type="nucleotide sequence ID" value="NZ_PHHF01000076.1"/>
</dbReference>
<feature type="chain" id="PRO_5015741609" description="PRC-barrel domain-containing protein" evidence="1">
    <location>
        <begin position="22"/>
        <end position="185"/>
    </location>
</feature>
<comment type="caution">
    <text evidence="2">The sequence shown here is derived from an EMBL/GenBank/DDBJ whole genome shotgun (WGS) entry which is preliminary data.</text>
</comment>
<evidence type="ECO:0000313" key="2">
    <source>
        <dbReference type="EMBL" id="PTD17041.1"/>
    </source>
</evidence>
<keyword evidence="1" id="KW-0732">Signal</keyword>
<accession>A0A2T4HMJ7</accession>
<evidence type="ECO:0008006" key="4">
    <source>
        <dbReference type="Google" id="ProtNLM"/>
    </source>
</evidence>
<evidence type="ECO:0000313" key="3">
    <source>
        <dbReference type="Proteomes" id="UP000241206"/>
    </source>
</evidence>
<feature type="signal peptide" evidence="1">
    <location>
        <begin position="1"/>
        <end position="21"/>
    </location>
</feature>
<dbReference type="SUPFAM" id="SSF50346">
    <property type="entry name" value="PRC-barrel domain"/>
    <property type="match status" value="1"/>
</dbReference>
<dbReference type="Proteomes" id="UP000241206">
    <property type="component" value="Unassembled WGS sequence"/>
</dbReference>
<evidence type="ECO:0000256" key="1">
    <source>
        <dbReference type="SAM" id="SignalP"/>
    </source>
</evidence>
<sequence length="185" mass="18123">MRLKMAFAVSALALATAPALAQTAAPAASASAKVAVGSTVYDTSGGTVGTIESVNGDLAVLATEKSKVSIPVASFGEGPNGPVLALTRDQIDAQAGAANAQAAQEAEAKKTSQLVAGATVKDPSGGTVGTIKSVDAQYALVDTSKVQVRLPLTAFAAGEDGPVIGMTKDQLDAQAGANTPSGGGR</sequence>
<dbReference type="EMBL" id="PHHF01000076">
    <property type="protein sequence ID" value="PTD17041.1"/>
    <property type="molecule type" value="Genomic_DNA"/>
</dbReference>
<reference evidence="2 3" key="1">
    <citation type="submission" date="2017-11" db="EMBL/GenBank/DDBJ databases">
        <title>Sphingomonas oleivorans sp. nov., isolated from oil-contaminated soil.</title>
        <authorList>
            <person name="Wang L."/>
            <person name="Chen L."/>
        </authorList>
    </citation>
    <scope>NUCLEOTIDE SEQUENCE [LARGE SCALE GENOMIC DNA]</scope>
    <source>
        <strain evidence="2 3">K101</strain>
    </source>
</reference>